<feature type="compositionally biased region" description="Basic residues" evidence="1">
    <location>
        <begin position="1"/>
        <end position="10"/>
    </location>
</feature>
<proteinExistence type="predicted"/>
<sequence length="76" mass="8774">MARWGRSRRKVGAEEATAAATAEEVRKPTKAEWTGPRVKRTTAEWEAVRKERRRLSEEKEAKGEREGYLTAFMHAE</sequence>
<evidence type="ECO:0000313" key="2">
    <source>
        <dbReference type="EMBL" id="KIW39954.1"/>
    </source>
</evidence>
<reference evidence="2 3" key="1">
    <citation type="submission" date="2015-01" db="EMBL/GenBank/DDBJ databases">
        <title>The Genome Sequence of Exophiala oligosperma CBS72588.</title>
        <authorList>
            <consortium name="The Broad Institute Genomics Platform"/>
            <person name="Cuomo C."/>
            <person name="de Hoog S."/>
            <person name="Gorbushina A."/>
            <person name="Stielow B."/>
            <person name="Teixiera M."/>
            <person name="Abouelleil A."/>
            <person name="Chapman S.B."/>
            <person name="Priest M."/>
            <person name="Young S.K."/>
            <person name="Wortman J."/>
            <person name="Nusbaum C."/>
            <person name="Birren B."/>
        </authorList>
    </citation>
    <scope>NUCLEOTIDE SEQUENCE [LARGE SCALE GENOMIC DNA]</scope>
    <source>
        <strain evidence="2 3">CBS 72588</strain>
    </source>
</reference>
<dbReference type="Proteomes" id="UP000053342">
    <property type="component" value="Unassembled WGS sequence"/>
</dbReference>
<evidence type="ECO:0000256" key="1">
    <source>
        <dbReference type="SAM" id="MobiDB-lite"/>
    </source>
</evidence>
<organism evidence="2 3">
    <name type="scientific">Exophiala oligosperma</name>
    <dbReference type="NCBI Taxonomy" id="215243"/>
    <lineage>
        <taxon>Eukaryota</taxon>
        <taxon>Fungi</taxon>
        <taxon>Dikarya</taxon>
        <taxon>Ascomycota</taxon>
        <taxon>Pezizomycotina</taxon>
        <taxon>Eurotiomycetes</taxon>
        <taxon>Chaetothyriomycetidae</taxon>
        <taxon>Chaetothyriales</taxon>
        <taxon>Herpotrichiellaceae</taxon>
        <taxon>Exophiala</taxon>
    </lineage>
</organism>
<name>A0A0D2DWR7_9EURO</name>
<accession>A0A0D2DWR7</accession>
<feature type="region of interest" description="Disordered" evidence="1">
    <location>
        <begin position="1"/>
        <end position="37"/>
    </location>
</feature>
<gene>
    <name evidence="2" type="ORF">PV06_08516</name>
</gene>
<dbReference type="GeneID" id="27360590"/>
<dbReference type="VEuPathDB" id="FungiDB:PV06_08516"/>
<dbReference type="AlphaFoldDB" id="A0A0D2DWR7"/>
<feature type="region of interest" description="Disordered" evidence="1">
    <location>
        <begin position="53"/>
        <end position="76"/>
    </location>
</feature>
<dbReference type="HOGENOM" id="CLU_2654510_0_0_1"/>
<evidence type="ECO:0000313" key="3">
    <source>
        <dbReference type="Proteomes" id="UP000053342"/>
    </source>
</evidence>
<protein>
    <submittedName>
        <fullName evidence="2">Uncharacterized protein</fullName>
    </submittedName>
</protein>
<dbReference type="RefSeq" id="XP_016260170.1">
    <property type="nucleotide sequence ID" value="XM_016409862.1"/>
</dbReference>
<keyword evidence="3" id="KW-1185">Reference proteome</keyword>
<dbReference type="EMBL" id="KN847339">
    <property type="protein sequence ID" value="KIW39954.1"/>
    <property type="molecule type" value="Genomic_DNA"/>
</dbReference>
<feature type="compositionally biased region" description="Basic and acidic residues" evidence="1">
    <location>
        <begin position="53"/>
        <end position="67"/>
    </location>
</feature>